<dbReference type="EMBL" id="KQ981236">
    <property type="protein sequence ID" value="KYN44326.1"/>
    <property type="molecule type" value="Genomic_DNA"/>
</dbReference>
<name>A0A151K1L3_9HYME</name>
<evidence type="ECO:0000313" key="2">
    <source>
        <dbReference type="Proteomes" id="UP000078541"/>
    </source>
</evidence>
<evidence type="ECO:0008006" key="3">
    <source>
        <dbReference type="Google" id="ProtNLM"/>
    </source>
</evidence>
<accession>A0A151K1L3</accession>
<proteinExistence type="predicted"/>
<reference evidence="1 2" key="1">
    <citation type="submission" date="2016-03" db="EMBL/GenBank/DDBJ databases">
        <title>Trachymyrmex septentrionalis WGS genome.</title>
        <authorList>
            <person name="Nygaard S."/>
            <person name="Hu H."/>
            <person name="Boomsma J."/>
            <person name="Zhang G."/>
        </authorList>
    </citation>
    <scope>NUCLEOTIDE SEQUENCE [LARGE SCALE GENOMIC DNA]</scope>
    <source>
        <strain evidence="1">Tsep2-gDNA-1</strain>
        <tissue evidence="1">Whole body</tissue>
    </source>
</reference>
<keyword evidence="2" id="KW-1185">Reference proteome</keyword>
<dbReference type="AlphaFoldDB" id="A0A151K1L3"/>
<gene>
    <name evidence="1" type="ORF">ALC56_01240</name>
</gene>
<protein>
    <recommendedName>
        <fullName evidence="3">Reverse transcriptase domain-containing protein</fullName>
    </recommendedName>
</protein>
<dbReference type="Proteomes" id="UP000078541">
    <property type="component" value="Unassembled WGS sequence"/>
</dbReference>
<sequence length="84" mass="9422">MVRAELGATVVVRAIERLGLRVSINKTEAVAFAWEVPRASLQIGNAEIDVKILMIYLGLILNSRWIFREHFQLLFPKVLGMAAS</sequence>
<organism evidence="1 2">
    <name type="scientific">Trachymyrmex septentrionalis</name>
    <dbReference type="NCBI Taxonomy" id="34720"/>
    <lineage>
        <taxon>Eukaryota</taxon>
        <taxon>Metazoa</taxon>
        <taxon>Ecdysozoa</taxon>
        <taxon>Arthropoda</taxon>
        <taxon>Hexapoda</taxon>
        <taxon>Insecta</taxon>
        <taxon>Pterygota</taxon>
        <taxon>Neoptera</taxon>
        <taxon>Endopterygota</taxon>
        <taxon>Hymenoptera</taxon>
        <taxon>Apocrita</taxon>
        <taxon>Aculeata</taxon>
        <taxon>Formicoidea</taxon>
        <taxon>Formicidae</taxon>
        <taxon>Myrmicinae</taxon>
        <taxon>Trachymyrmex</taxon>
    </lineage>
</organism>
<evidence type="ECO:0000313" key="1">
    <source>
        <dbReference type="EMBL" id="KYN44326.1"/>
    </source>
</evidence>